<feature type="domain" description="General secretion pathway GspH" evidence="12">
    <location>
        <begin position="48"/>
        <end position="171"/>
    </location>
</feature>
<keyword evidence="7 11" id="KW-1133">Transmembrane helix</keyword>
<comment type="similarity">
    <text evidence="9">Belongs to the GSP H family.</text>
</comment>
<gene>
    <name evidence="13" type="ORF">K4H28_15335</name>
</gene>
<accession>A0ABX8Z4X2</accession>
<name>A0ABX8Z4X2_9NEIS</name>
<dbReference type="Pfam" id="PF12019">
    <property type="entry name" value="GspH"/>
    <property type="match status" value="1"/>
</dbReference>
<dbReference type="Gene3D" id="3.30.700.10">
    <property type="entry name" value="Glycoprotein, Type 4 Pilin"/>
    <property type="match status" value="1"/>
</dbReference>
<evidence type="ECO:0000256" key="4">
    <source>
        <dbReference type="ARBA" id="ARBA00022481"/>
    </source>
</evidence>
<keyword evidence="5" id="KW-0997">Cell inner membrane</keyword>
<dbReference type="RefSeq" id="WP_221006009.1">
    <property type="nucleotide sequence ID" value="NZ_CP081150.1"/>
</dbReference>
<evidence type="ECO:0000256" key="8">
    <source>
        <dbReference type="ARBA" id="ARBA00023136"/>
    </source>
</evidence>
<evidence type="ECO:0000256" key="6">
    <source>
        <dbReference type="ARBA" id="ARBA00022692"/>
    </source>
</evidence>
<dbReference type="InterPro" id="IPR045584">
    <property type="entry name" value="Pilin-like"/>
</dbReference>
<evidence type="ECO:0000313" key="13">
    <source>
        <dbReference type="EMBL" id="QZA77628.1"/>
    </source>
</evidence>
<dbReference type="Proteomes" id="UP000825679">
    <property type="component" value="Chromosome"/>
</dbReference>
<dbReference type="PROSITE" id="PS00409">
    <property type="entry name" value="PROKAR_NTER_METHYL"/>
    <property type="match status" value="1"/>
</dbReference>
<organism evidence="13 14">
    <name type="scientific">Deefgea tanakiae</name>
    <dbReference type="NCBI Taxonomy" id="2865840"/>
    <lineage>
        <taxon>Bacteria</taxon>
        <taxon>Pseudomonadati</taxon>
        <taxon>Pseudomonadota</taxon>
        <taxon>Betaproteobacteria</taxon>
        <taxon>Neisseriales</taxon>
        <taxon>Chitinibacteraceae</taxon>
        <taxon>Deefgea</taxon>
    </lineage>
</organism>
<evidence type="ECO:0000256" key="1">
    <source>
        <dbReference type="ARBA" id="ARBA00004377"/>
    </source>
</evidence>
<dbReference type="EMBL" id="CP081150">
    <property type="protein sequence ID" value="QZA77628.1"/>
    <property type="molecule type" value="Genomic_DNA"/>
</dbReference>
<evidence type="ECO:0000313" key="14">
    <source>
        <dbReference type="Proteomes" id="UP000825679"/>
    </source>
</evidence>
<evidence type="ECO:0000256" key="11">
    <source>
        <dbReference type="SAM" id="Phobius"/>
    </source>
</evidence>
<evidence type="ECO:0000256" key="2">
    <source>
        <dbReference type="ARBA" id="ARBA00021549"/>
    </source>
</evidence>
<sequence length="188" mass="19736">MLFRPSSHLSRGFTLIEAMIVVVILGILLAIALPSFTQMIAKKNTISAAEAVLSAINLARSEAIRSNRNSYMVVDSGTAWCVGVGRTKGTPSSPCSCQPGATTVCDLANYTVADGKRTTLANTGFDAIQFDTVRGFPLSKTSTVLTSNQVITLTSQNNSQMAITVTLNPVGRVKSCGKTAMAGFPACP</sequence>
<dbReference type="SUPFAM" id="SSF54523">
    <property type="entry name" value="Pili subunits"/>
    <property type="match status" value="1"/>
</dbReference>
<evidence type="ECO:0000256" key="9">
    <source>
        <dbReference type="ARBA" id="ARBA00025772"/>
    </source>
</evidence>
<keyword evidence="14" id="KW-1185">Reference proteome</keyword>
<dbReference type="NCBIfam" id="TIGR02532">
    <property type="entry name" value="IV_pilin_GFxxxE"/>
    <property type="match status" value="1"/>
</dbReference>
<proteinExistence type="inferred from homology"/>
<comment type="subcellular location">
    <subcellularLocation>
        <location evidence="1">Cell inner membrane</location>
        <topology evidence="1">Single-pass membrane protein</topology>
    </subcellularLocation>
</comment>
<evidence type="ECO:0000256" key="10">
    <source>
        <dbReference type="ARBA" id="ARBA00030775"/>
    </source>
</evidence>
<keyword evidence="6 11" id="KW-0812">Transmembrane</keyword>
<keyword evidence="4" id="KW-0488">Methylation</keyword>
<feature type="transmembrane region" description="Helical" evidence="11">
    <location>
        <begin position="12"/>
        <end position="33"/>
    </location>
</feature>
<dbReference type="InterPro" id="IPR022346">
    <property type="entry name" value="T2SS_GspH"/>
</dbReference>
<protein>
    <recommendedName>
        <fullName evidence="2">Type II secretion system protein H</fullName>
    </recommendedName>
    <alternativeName>
        <fullName evidence="10">General secretion pathway protein H</fullName>
    </alternativeName>
</protein>
<dbReference type="InterPro" id="IPR012902">
    <property type="entry name" value="N_methyl_site"/>
</dbReference>
<evidence type="ECO:0000259" key="12">
    <source>
        <dbReference type="Pfam" id="PF12019"/>
    </source>
</evidence>
<evidence type="ECO:0000256" key="7">
    <source>
        <dbReference type="ARBA" id="ARBA00022989"/>
    </source>
</evidence>
<keyword evidence="8 11" id="KW-0472">Membrane</keyword>
<reference evidence="13 14" key="1">
    <citation type="submission" date="2021-08" db="EMBL/GenBank/DDBJ databases">
        <title>complete genome sequencing of Deefgea sp. D25.</title>
        <authorList>
            <person name="Bae J.-W."/>
            <person name="Gim D.-H."/>
        </authorList>
    </citation>
    <scope>NUCLEOTIDE SEQUENCE [LARGE SCALE GENOMIC DNA]</scope>
    <source>
        <strain evidence="13 14">D25</strain>
    </source>
</reference>
<evidence type="ECO:0000256" key="3">
    <source>
        <dbReference type="ARBA" id="ARBA00022475"/>
    </source>
</evidence>
<keyword evidence="3" id="KW-1003">Cell membrane</keyword>
<dbReference type="Pfam" id="PF07963">
    <property type="entry name" value="N_methyl"/>
    <property type="match status" value="1"/>
</dbReference>
<evidence type="ECO:0000256" key="5">
    <source>
        <dbReference type="ARBA" id="ARBA00022519"/>
    </source>
</evidence>